<evidence type="ECO:0000313" key="3">
    <source>
        <dbReference type="Proteomes" id="UP001652662"/>
    </source>
</evidence>
<reference evidence="4" key="1">
    <citation type="submission" date="2025-08" db="UniProtKB">
        <authorList>
            <consortium name="RefSeq"/>
        </authorList>
    </citation>
    <scope>IDENTIFICATION</scope>
    <source>
        <tissue evidence="4">Blood</tissue>
    </source>
</reference>
<dbReference type="InterPro" id="IPR008936">
    <property type="entry name" value="Rho_GTPase_activation_prot"/>
</dbReference>
<dbReference type="SUPFAM" id="SSF48350">
    <property type="entry name" value="GTPase activation domain, GAP"/>
    <property type="match status" value="1"/>
</dbReference>
<feature type="compositionally biased region" description="Polar residues" evidence="1">
    <location>
        <begin position="270"/>
        <end position="281"/>
    </location>
</feature>
<feature type="region of interest" description="Disordered" evidence="1">
    <location>
        <begin position="217"/>
        <end position="239"/>
    </location>
</feature>
<dbReference type="RefSeq" id="XP_070484477.1">
    <property type="nucleotide sequence ID" value="XM_070628376.1"/>
</dbReference>
<feature type="domain" description="Rho-GAP" evidence="2">
    <location>
        <begin position="1"/>
        <end position="92"/>
    </location>
</feature>
<dbReference type="Proteomes" id="UP001652662">
    <property type="component" value="Chromosome 7"/>
</dbReference>
<gene>
    <name evidence="4" type="primary">LOC139084662</name>
</gene>
<dbReference type="PANTHER" id="PTHR23179:SF37">
    <property type="entry name" value="1700006A11RIK PROTEIN"/>
    <property type="match status" value="1"/>
</dbReference>
<protein>
    <submittedName>
        <fullName evidence="4">Rho GTPase-activating protein 20-like</fullName>
    </submittedName>
</protein>
<keyword evidence="3" id="KW-1185">Reference proteome</keyword>
<dbReference type="Gene3D" id="1.10.555.10">
    <property type="entry name" value="Rho GTPase activation protein"/>
    <property type="match status" value="1"/>
</dbReference>
<sequence>MERTRRRKSLPLRGFWMSCPEPMQQLLRYLFGVLHNIQQHSSVNQMTAYNLATCIAPSILCLPNACSAELESDITRKISLVQFLIENCLQIFGEDIASLLGESSMHCDGSEKAADPSTDFGEDIASLLGESSMHCDGSEKAADPSTDFGEDIASLLGESSMHCDGSEKAADPSTDFGEDIASLLGESSMHCDGSEKAADPSTDFGEDIASLLGESSMHCDGSKKAADPSTDFGVSTKQPLESKPVRVIVTYKKAQLQNDAEAPRGVGPPSSLSAMLSVTED</sequence>
<feature type="region of interest" description="Disordered" evidence="1">
    <location>
        <begin position="256"/>
        <end position="281"/>
    </location>
</feature>
<organism evidence="3 4">
    <name type="scientific">Equus przewalskii</name>
    <name type="common">Przewalski's horse</name>
    <name type="synonym">Equus caballus przewalskii</name>
    <dbReference type="NCBI Taxonomy" id="9798"/>
    <lineage>
        <taxon>Eukaryota</taxon>
        <taxon>Metazoa</taxon>
        <taxon>Chordata</taxon>
        <taxon>Craniata</taxon>
        <taxon>Vertebrata</taxon>
        <taxon>Euteleostomi</taxon>
        <taxon>Mammalia</taxon>
        <taxon>Eutheria</taxon>
        <taxon>Laurasiatheria</taxon>
        <taxon>Perissodactyla</taxon>
        <taxon>Equidae</taxon>
        <taxon>Equus</taxon>
    </lineage>
</organism>
<proteinExistence type="predicted"/>
<dbReference type="PROSITE" id="PS50238">
    <property type="entry name" value="RHOGAP"/>
    <property type="match status" value="1"/>
</dbReference>
<evidence type="ECO:0000256" key="1">
    <source>
        <dbReference type="SAM" id="MobiDB-lite"/>
    </source>
</evidence>
<evidence type="ECO:0000313" key="4">
    <source>
        <dbReference type="RefSeq" id="XP_070484477.1"/>
    </source>
</evidence>
<dbReference type="InterPro" id="IPR000198">
    <property type="entry name" value="RhoGAP_dom"/>
</dbReference>
<dbReference type="PANTHER" id="PTHR23179">
    <property type="entry name" value="T-CELL ACTIVATION RHO GTPASE ACTIVATING PROTEIN-RELATED"/>
    <property type="match status" value="1"/>
</dbReference>
<dbReference type="Pfam" id="PF00620">
    <property type="entry name" value="RhoGAP"/>
    <property type="match status" value="1"/>
</dbReference>
<accession>A0ABM4Q4W4</accession>
<dbReference type="GeneID" id="139084662"/>
<evidence type="ECO:0000259" key="2">
    <source>
        <dbReference type="PROSITE" id="PS50238"/>
    </source>
</evidence>
<name>A0ABM4Q4W4_EQUPR</name>